<reference evidence="2" key="1">
    <citation type="submission" date="2024-03" db="EMBL/GenBank/DDBJ databases">
        <title>WGS assembly of Saponaria officinalis var. Norfolk2.</title>
        <authorList>
            <person name="Jenkins J."/>
            <person name="Shu S."/>
            <person name="Grimwood J."/>
            <person name="Barry K."/>
            <person name="Goodstein D."/>
            <person name="Schmutz J."/>
            <person name="Leebens-Mack J."/>
            <person name="Osbourn A."/>
        </authorList>
    </citation>
    <scope>NUCLEOTIDE SEQUENCE [LARGE SCALE GENOMIC DNA]</scope>
    <source>
        <strain evidence="2">JIC</strain>
    </source>
</reference>
<protein>
    <submittedName>
        <fullName evidence="2">Uncharacterized protein</fullName>
    </submittedName>
</protein>
<sequence length="104" mass="11481">PAESNDTIQTLSLRTVVLTLVAVSLGSICLVIVARTTMVAWITALVVLAISGKRRRVIAHQGKKITFDVAMYLVKVIVIDRHQFITLVCAMVFSLMAMVRITRL</sequence>
<evidence type="ECO:0000256" key="1">
    <source>
        <dbReference type="SAM" id="Phobius"/>
    </source>
</evidence>
<keyword evidence="3" id="KW-1185">Reference proteome</keyword>
<dbReference type="AlphaFoldDB" id="A0AAW1H3S5"/>
<dbReference type="PANTHER" id="PTHR34656">
    <property type="entry name" value="PYRROLINE-5-CARBOXYLATE REDUCTASE"/>
    <property type="match status" value="1"/>
</dbReference>
<organism evidence="2 3">
    <name type="scientific">Saponaria officinalis</name>
    <name type="common">Common soapwort</name>
    <name type="synonym">Lychnis saponaria</name>
    <dbReference type="NCBI Taxonomy" id="3572"/>
    <lineage>
        <taxon>Eukaryota</taxon>
        <taxon>Viridiplantae</taxon>
        <taxon>Streptophyta</taxon>
        <taxon>Embryophyta</taxon>
        <taxon>Tracheophyta</taxon>
        <taxon>Spermatophyta</taxon>
        <taxon>Magnoliopsida</taxon>
        <taxon>eudicotyledons</taxon>
        <taxon>Gunneridae</taxon>
        <taxon>Pentapetalae</taxon>
        <taxon>Caryophyllales</taxon>
        <taxon>Caryophyllaceae</taxon>
        <taxon>Caryophylleae</taxon>
        <taxon>Saponaria</taxon>
    </lineage>
</organism>
<dbReference type="Proteomes" id="UP001443914">
    <property type="component" value="Unassembled WGS sequence"/>
</dbReference>
<dbReference type="EMBL" id="JBDFQZ010000013">
    <property type="protein sequence ID" value="KAK9669537.1"/>
    <property type="molecule type" value="Genomic_DNA"/>
</dbReference>
<dbReference type="PANTHER" id="PTHR34656:SF2">
    <property type="entry name" value="TRANSMEMBRANE PROTEIN"/>
    <property type="match status" value="1"/>
</dbReference>
<keyword evidence="1" id="KW-0812">Transmembrane</keyword>
<name>A0AAW1H3S5_SAPOF</name>
<comment type="caution">
    <text evidence="2">The sequence shown here is derived from an EMBL/GenBank/DDBJ whole genome shotgun (WGS) entry which is preliminary data.</text>
</comment>
<evidence type="ECO:0000313" key="3">
    <source>
        <dbReference type="Proteomes" id="UP001443914"/>
    </source>
</evidence>
<accession>A0AAW1H3S5</accession>
<gene>
    <name evidence="2" type="ORF">RND81_13G137600</name>
</gene>
<evidence type="ECO:0000313" key="2">
    <source>
        <dbReference type="EMBL" id="KAK9669537.1"/>
    </source>
</evidence>
<keyword evidence="1" id="KW-1133">Transmembrane helix</keyword>
<feature type="transmembrane region" description="Helical" evidence="1">
    <location>
        <begin position="20"/>
        <end position="50"/>
    </location>
</feature>
<feature type="transmembrane region" description="Helical" evidence="1">
    <location>
        <begin position="84"/>
        <end position="102"/>
    </location>
</feature>
<keyword evidence="1" id="KW-0472">Membrane</keyword>
<feature type="non-terminal residue" evidence="2">
    <location>
        <position position="1"/>
    </location>
</feature>
<proteinExistence type="predicted"/>